<dbReference type="SUPFAM" id="SSF53474">
    <property type="entry name" value="alpha/beta-Hydrolases"/>
    <property type="match status" value="1"/>
</dbReference>
<dbReference type="InterPro" id="IPR000073">
    <property type="entry name" value="AB_hydrolase_1"/>
</dbReference>
<gene>
    <name evidence="5" type="ORF">NLU13_0190</name>
</gene>
<keyword evidence="6" id="KW-1185">Reference proteome</keyword>
<evidence type="ECO:0000313" key="6">
    <source>
        <dbReference type="Proteomes" id="UP001175261"/>
    </source>
</evidence>
<evidence type="ECO:0000256" key="3">
    <source>
        <dbReference type="SAM" id="MobiDB-lite"/>
    </source>
</evidence>
<comment type="caution">
    <text evidence="5">The sequence shown here is derived from an EMBL/GenBank/DDBJ whole genome shotgun (WGS) entry which is preliminary data.</text>
</comment>
<dbReference type="Gene3D" id="3.40.50.1820">
    <property type="entry name" value="alpha/beta hydrolase"/>
    <property type="match status" value="1"/>
</dbReference>
<dbReference type="EMBL" id="JAPDFR010000001">
    <property type="protein sequence ID" value="KAK0390687.1"/>
    <property type="molecule type" value="Genomic_DNA"/>
</dbReference>
<evidence type="ECO:0000256" key="2">
    <source>
        <dbReference type="ARBA" id="ARBA00022679"/>
    </source>
</evidence>
<dbReference type="AlphaFoldDB" id="A0AA39GRD2"/>
<dbReference type="NCBIfam" id="NF005071">
    <property type="entry name" value="PRK06489.1"/>
    <property type="match status" value="1"/>
</dbReference>
<proteinExistence type="inferred from homology"/>
<sequence>MVIKRFDTPPVPRSAPDESGSGGSWPTPTRGVFKTRDFHFDSGDTLDSLRLSYQTLGEKRYNTNGGVANAVLVLHGTGGSSKQFLTPIFAGVLFGAGGLLDARKNFIILRDGIGHGESSKPSDGLRGDFPQYGYRDMVRADYLLLTQGLGVGHLRLVMGTSMGGMQSWLWGGMFPRFVDAVMPLASLPAQIAGRNRMSRKMIIDSIKTDPEWKGGNYETQPINGLRSALYVLTWMSSIPLQWQREAPTRDEADAFLDRRIENALQQSDANDLLFQVASSADYDPKGLLDKIEAPLVAVNSADDQVNPPELRLLEEGIKMVRHGRAVVLPISDETRGHGTHTHAAIWQHELRRLLEESGGLR</sequence>
<organism evidence="5 6">
    <name type="scientific">Sarocladium strictum</name>
    <name type="common">Black bundle disease fungus</name>
    <name type="synonym">Acremonium strictum</name>
    <dbReference type="NCBI Taxonomy" id="5046"/>
    <lineage>
        <taxon>Eukaryota</taxon>
        <taxon>Fungi</taxon>
        <taxon>Dikarya</taxon>
        <taxon>Ascomycota</taxon>
        <taxon>Pezizomycotina</taxon>
        <taxon>Sordariomycetes</taxon>
        <taxon>Hypocreomycetidae</taxon>
        <taxon>Hypocreales</taxon>
        <taxon>Sarocladiaceae</taxon>
        <taxon>Sarocladium</taxon>
    </lineage>
</organism>
<dbReference type="GO" id="GO:0009092">
    <property type="term" value="P:homoserine metabolic process"/>
    <property type="evidence" value="ECO:0007669"/>
    <property type="project" value="TreeGrafter"/>
</dbReference>
<comment type="similarity">
    <text evidence="1">Belongs to the AB hydrolase superfamily. MetX family.</text>
</comment>
<dbReference type="Proteomes" id="UP001175261">
    <property type="component" value="Unassembled WGS sequence"/>
</dbReference>
<evidence type="ECO:0000313" key="5">
    <source>
        <dbReference type="EMBL" id="KAK0390687.1"/>
    </source>
</evidence>
<evidence type="ECO:0000256" key="1">
    <source>
        <dbReference type="ARBA" id="ARBA00006886"/>
    </source>
</evidence>
<feature type="domain" description="AB hydrolase-1" evidence="4">
    <location>
        <begin position="69"/>
        <end position="232"/>
    </location>
</feature>
<dbReference type="Pfam" id="PF00561">
    <property type="entry name" value="Abhydrolase_1"/>
    <property type="match status" value="1"/>
</dbReference>
<protein>
    <recommendedName>
        <fullName evidence="4">AB hydrolase-1 domain-containing protein</fullName>
    </recommendedName>
</protein>
<keyword evidence="2" id="KW-0808">Transferase</keyword>
<dbReference type="PANTHER" id="PTHR32268:SF11">
    <property type="entry name" value="HOMOSERINE O-ACETYLTRANSFERASE"/>
    <property type="match status" value="1"/>
</dbReference>
<accession>A0AA39GRD2</accession>
<name>A0AA39GRD2_SARSR</name>
<dbReference type="GO" id="GO:0004414">
    <property type="term" value="F:homoserine O-acetyltransferase activity"/>
    <property type="evidence" value="ECO:0007669"/>
    <property type="project" value="TreeGrafter"/>
</dbReference>
<dbReference type="PANTHER" id="PTHR32268">
    <property type="entry name" value="HOMOSERINE O-ACETYLTRANSFERASE"/>
    <property type="match status" value="1"/>
</dbReference>
<evidence type="ECO:0000259" key="4">
    <source>
        <dbReference type="Pfam" id="PF00561"/>
    </source>
</evidence>
<dbReference type="GO" id="GO:0009086">
    <property type="term" value="P:methionine biosynthetic process"/>
    <property type="evidence" value="ECO:0007669"/>
    <property type="project" value="TreeGrafter"/>
</dbReference>
<dbReference type="InterPro" id="IPR008220">
    <property type="entry name" value="HAT_MetX-like"/>
</dbReference>
<dbReference type="InterPro" id="IPR029058">
    <property type="entry name" value="AB_hydrolase_fold"/>
</dbReference>
<feature type="region of interest" description="Disordered" evidence="3">
    <location>
        <begin position="1"/>
        <end position="29"/>
    </location>
</feature>
<reference evidence="5" key="1">
    <citation type="submission" date="2022-10" db="EMBL/GenBank/DDBJ databases">
        <title>Determination and structural analysis of whole genome sequence of Sarocladium strictum F4-1.</title>
        <authorList>
            <person name="Hu L."/>
            <person name="Jiang Y."/>
        </authorList>
    </citation>
    <scope>NUCLEOTIDE SEQUENCE</scope>
    <source>
        <strain evidence="5">F4-1</strain>
    </source>
</reference>